<dbReference type="KEGG" id="ang:An02g00620"/>
<name>A0AAJ8E3E6_ASPNG</name>
<dbReference type="GeneID" id="84590190"/>
<reference evidence="1" key="2">
    <citation type="submission" date="2025-08" db="UniProtKB">
        <authorList>
            <consortium name="RefSeq"/>
        </authorList>
    </citation>
    <scope>IDENTIFICATION</scope>
</reference>
<evidence type="ECO:0000313" key="1">
    <source>
        <dbReference type="RefSeq" id="XP_059605958.1"/>
    </source>
</evidence>
<proteinExistence type="predicted"/>
<accession>A0AAJ8E3E6</accession>
<reference evidence="1" key="1">
    <citation type="submission" date="2025-02" db="EMBL/GenBank/DDBJ databases">
        <authorList>
            <consortium name="NCBI Genome Project"/>
        </authorList>
    </citation>
    <scope>NUCLEOTIDE SEQUENCE</scope>
</reference>
<dbReference type="VEuPathDB" id="FungiDB:An02g00620"/>
<organism evidence="1">
    <name type="scientific">Aspergillus niger</name>
    <dbReference type="NCBI Taxonomy" id="5061"/>
    <lineage>
        <taxon>Eukaryota</taxon>
        <taxon>Fungi</taxon>
        <taxon>Dikarya</taxon>
        <taxon>Ascomycota</taxon>
        <taxon>Pezizomycotina</taxon>
        <taxon>Eurotiomycetes</taxon>
        <taxon>Eurotiomycetidae</taxon>
        <taxon>Eurotiales</taxon>
        <taxon>Aspergillaceae</taxon>
        <taxon>Aspergillus</taxon>
        <taxon>Aspergillus subgen. Circumdati</taxon>
    </lineage>
</organism>
<gene>
    <name evidence="1" type="ORF">An02g00620</name>
</gene>
<dbReference type="RefSeq" id="XP_059605958.1">
    <property type="nucleotide sequence ID" value="XM_059746012.1"/>
</dbReference>
<sequence length="151" mass="16141">MRIGAVDYYQRFQVVAFQGGAMIGHCAESEARGCQFSHARSYLPLGRPEGTGKILTPMNLHSAKRSTHAPLMCQADAGGSQSSHVLLPLGGGPSITVYRAAMALMPAFVGQRAMANAESQRFAVFKLWIRMLARHSIHLSLPSAVGGPFSG</sequence>
<dbReference type="AlphaFoldDB" id="A0AAJ8E3E6"/>
<protein>
    <submittedName>
        <fullName evidence="1">Uncharacterized protein</fullName>
    </submittedName>
</protein>